<dbReference type="GO" id="GO:0004521">
    <property type="term" value="F:RNA endonuclease activity"/>
    <property type="evidence" value="ECO:0007669"/>
    <property type="project" value="InterPro"/>
</dbReference>
<evidence type="ECO:0000313" key="7">
    <source>
        <dbReference type="WBParaSite" id="BXY_0020600.1"/>
    </source>
</evidence>
<name>A0A1I7RHM8_BURXY</name>
<comment type="similarity">
    <text evidence="2">Belongs to the RNase K family.</text>
</comment>
<dbReference type="GO" id="GO:0016020">
    <property type="term" value="C:membrane"/>
    <property type="evidence" value="ECO:0007669"/>
    <property type="project" value="UniProtKB-SubCell"/>
</dbReference>
<sequence length="285" mass="33938">MQRNGENGWPLFKSPKGQTLMLKESKTFRALVINLQIMGRYSGIDDDVEATTKWWNDYPTSRYTDLCKAETAFQNIVEGVWSKPKRLGRSASFTNMTYIREKQHDYPIKRSESISSLAPSLGLLPQYHRQAERIVHTAPVYKPFVHDWYNNAYSTARYRDTQREIERPLRREIPDYERSTHVPYYTFQTKRIFFEERAQPYKSYLRQSQQYLDKYVTSRLKADDFAQQYVHSAYEWHKPHDYSFNRHSVWGSQVYIPHAPSNPHSYSDAQALRKLYKTTGRFRFA</sequence>
<reference evidence="7" key="1">
    <citation type="submission" date="2016-11" db="UniProtKB">
        <authorList>
            <consortium name="WormBaseParasite"/>
        </authorList>
    </citation>
    <scope>IDENTIFICATION</scope>
</reference>
<dbReference type="eggNOG" id="ENOG502SKN2">
    <property type="taxonomic scope" value="Eukaryota"/>
</dbReference>
<comment type="subcellular location">
    <subcellularLocation>
        <location evidence="1">Membrane</location>
        <topology evidence="1">Multi-pass membrane protein</topology>
    </subcellularLocation>
</comment>
<keyword evidence="4" id="KW-1133">Transmembrane helix</keyword>
<evidence type="ECO:0000256" key="5">
    <source>
        <dbReference type="ARBA" id="ARBA00023136"/>
    </source>
</evidence>
<accession>A0A1I7RHM8</accession>
<evidence type="ECO:0000256" key="4">
    <source>
        <dbReference type="ARBA" id="ARBA00022989"/>
    </source>
</evidence>
<organism evidence="6 7">
    <name type="scientific">Bursaphelenchus xylophilus</name>
    <name type="common">Pinewood nematode worm</name>
    <name type="synonym">Aphelenchoides xylophilus</name>
    <dbReference type="NCBI Taxonomy" id="6326"/>
    <lineage>
        <taxon>Eukaryota</taxon>
        <taxon>Metazoa</taxon>
        <taxon>Ecdysozoa</taxon>
        <taxon>Nematoda</taxon>
        <taxon>Chromadorea</taxon>
        <taxon>Rhabditida</taxon>
        <taxon>Tylenchina</taxon>
        <taxon>Tylenchomorpha</taxon>
        <taxon>Aphelenchoidea</taxon>
        <taxon>Aphelenchoididae</taxon>
        <taxon>Bursaphelenchus</taxon>
    </lineage>
</organism>
<dbReference type="Proteomes" id="UP000095284">
    <property type="component" value="Unplaced"/>
</dbReference>
<proteinExistence type="inferred from homology"/>
<dbReference type="WBParaSite" id="BXY_0020600.1">
    <property type="protein sequence ID" value="BXY_0020600.1"/>
    <property type="gene ID" value="BXY_0020600"/>
</dbReference>
<evidence type="ECO:0000313" key="6">
    <source>
        <dbReference type="Proteomes" id="UP000095284"/>
    </source>
</evidence>
<evidence type="ECO:0000256" key="2">
    <source>
        <dbReference type="ARBA" id="ARBA00008458"/>
    </source>
</evidence>
<dbReference type="PANTHER" id="PTHR31733">
    <property type="entry name" value="RIBONUCLEASE KAPPA"/>
    <property type="match status" value="1"/>
</dbReference>
<evidence type="ECO:0000256" key="1">
    <source>
        <dbReference type="ARBA" id="ARBA00004141"/>
    </source>
</evidence>
<dbReference type="InterPro" id="IPR026770">
    <property type="entry name" value="RNase_K"/>
</dbReference>
<keyword evidence="5" id="KW-0472">Membrane</keyword>
<keyword evidence="3" id="KW-0812">Transmembrane</keyword>
<protein>
    <submittedName>
        <fullName evidence="7">Uncharacterized protein</fullName>
    </submittedName>
</protein>
<dbReference type="AlphaFoldDB" id="A0A1I7RHM8"/>
<evidence type="ECO:0000256" key="3">
    <source>
        <dbReference type="ARBA" id="ARBA00022692"/>
    </source>
</evidence>